<dbReference type="InterPro" id="IPR042467">
    <property type="entry name" value="Peptidase_C65_otubain_sub2"/>
</dbReference>
<evidence type="ECO:0000256" key="3">
    <source>
        <dbReference type="ARBA" id="ARBA00022670"/>
    </source>
</evidence>
<dbReference type="CDD" id="cd22749">
    <property type="entry name" value="Otubain_C65"/>
    <property type="match status" value="1"/>
</dbReference>
<dbReference type="AlphaFoldDB" id="A0A7S3I8P3"/>
<dbReference type="Gene3D" id="3.30.200.60">
    <property type="entry name" value="Peptidase C65 Otubain, subdomain 1"/>
    <property type="match status" value="1"/>
</dbReference>
<feature type="compositionally biased region" description="Basic and acidic residues" evidence="7">
    <location>
        <begin position="19"/>
        <end position="30"/>
    </location>
</feature>
<sequence>MRLQTKRSELGLVQSPESANEHGPSHSGESHLEYISLTPFPNPKCDIEDYPNTVSRVWFKMDDMKSIATFNQKFVSNINKMMNEYHFIGWKKSRGDGNCYYRAVIHGFLNELLMPFSKYDQHFYDFIAAIWKMDFAWVDLAHYKSHAIEIISRWYTLRQKGQPIEAFTEFLQQSENSEVDKILVMTSKMLTANYLIQNQENESIAPYLFEGLDNIIPEILQEGKEAGEIALLVLPLALGIQVVQYNFFEDIKVFEFPHEPENAAFVVPIISKRGGHYDILCNKQFVEDVQYNFEEHMYHFPNTLA</sequence>
<evidence type="ECO:0000256" key="7">
    <source>
        <dbReference type="SAM" id="MobiDB-lite"/>
    </source>
</evidence>
<keyword evidence="4" id="KW-0833">Ubl conjugation pathway</keyword>
<dbReference type="EC" id="3.4.19.12" evidence="2"/>
<evidence type="ECO:0000313" key="8">
    <source>
        <dbReference type="EMBL" id="CAE0316929.1"/>
    </source>
</evidence>
<dbReference type="InterPro" id="IPR019400">
    <property type="entry name" value="Peptidase_C65_otubain"/>
</dbReference>
<name>A0A7S3I8P3_9CILI</name>
<dbReference type="EMBL" id="HBIF01000228">
    <property type="protein sequence ID" value="CAE0316929.1"/>
    <property type="molecule type" value="Transcribed_RNA"/>
</dbReference>
<reference evidence="8" key="1">
    <citation type="submission" date="2021-01" db="EMBL/GenBank/DDBJ databases">
        <authorList>
            <person name="Corre E."/>
            <person name="Pelletier E."/>
            <person name="Niang G."/>
            <person name="Scheremetjew M."/>
            <person name="Finn R."/>
            <person name="Kale V."/>
            <person name="Holt S."/>
            <person name="Cochrane G."/>
            <person name="Meng A."/>
            <person name="Brown T."/>
            <person name="Cohen L."/>
        </authorList>
    </citation>
    <scope>NUCLEOTIDE SEQUENCE</scope>
</reference>
<gene>
    <name evidence="8" type="ORF">FSAL1345_LOCUS198</name>
</gene>
<accession>A0A7S3I8P3</accession>
<protein>
    <recommendedName>
        <fullName evidence="2">ubiquitinyl hydrolase 1</fullName>
        <ecNumber evidence="2">3.4.19.12</ecNumber>
    </recommendedName>
</protein>
<evidence type="ECO:0000256" key="6">
    <source>
        <dbReference type="ARBA" id="ARBA00022807"/>
    </source>
</evidence>
<dbReference type="GO" id="GO:0006508">
    <property type="term" value="P:proteolysis"/>
    <property type="evidence" value="ECO:0007669"/>
    <property type="project" value="UniProtKB-KW"/>
</dbReference>
<dbReference type="SUPFAM" id="SSF54001">
    <property type="entry name" value="Cysteine proteinases"/>
    <property type="match status" value="1"/>
</dbReference>
<dbReference type="InterPro" id="IPR042468">
    <property type="entry name" value="Peptidase_C65_otubain_sub1"/>
</dbReference>
<evidence type="ECO:0000256" key="5">
    <source>
        <dbReference type="ARBA" id="ARBA00022801"/>
    </source>
</evidence>
<evidence type="ECO:0000256" key="2">
    <source>
        <dbReference type="ARBA" id="ARBA00012759"/>
    </source>
</evidence>
<evidence type="ECO:0000256" key="4">
    <source>
        <dbReference type="ARBA" id="ARBA00022786"/>
    </source>
</evidence>
<dbReference type="GO" id="GO:0004843">
    <property type="term" value="F:cysteine-type deubiquitinase activity"/>
    <property type="evidence" value="ECO:0007669"/>
    <property type="project" value="UniProtKB-EC"/>
</dbReference>
<dbReference type="Pfam" id="PF10275">
    <property type="entry name" value="Peptidase_C65"/>
    <property type="match status" value="1"/>
</dbReference>
<proteinExistence type="predicted"/>
<dbReference type="InterPro" id="IPR038765">
    <property type="entry name" value="Papain-like_cys_pep_sf"/>
</dbReference>
<organism evidence="8">
    <name type="scientific">Fabrea salina</name>
    <dbReference type="NCBI Taxonomy" id="342563"/>
    <lineage>
        <taxon>Eukaryota</taxon>
        <taxon>Sar</taxon>
        <taxon>Alveolata</taxon>
        <taxon>Ciliophora</taxon>
        <taxon>Postciliodesmatophora</taxon>
        <taxon>Heterotrichea</taxon>
        <taxon>Heterotrichida</taxon>
        <taxon>Fabreidae</taxon>
        <taxon>Fabrea</taxon>
    </lineage>
</organism>
<evidence type="ECO:0000256" key="1">
    <source>
        <dbReference type="ARBA" id="ARBA00000707"/>
    </source>
</evidence>
<feature type="region of interest" description="Disordered" evidence="7">
    <location>
        <begin position="1"/>
        <end position="30"/>
    </location>
</feature>
<keyword evidence="6" id="KW-0788">Thiol protease</keyword>
<keyword evidence="3" id="KW-0645">Protease</keyword>
<keyword evidence="5" id="KW-0378">Hydrolase</keyword>
<comment type="catalytic activity">
    <reaction evidence="1">
        <text>Thiol-dependent hydrolysis of ester, thioester, amide, peptide and isopeptide bonds formed by the C-terminal Gly of ubiquitin (a 76-residue protein attached to proteins as an intracellular targeting signal).</text>
        <dbReference type="EC" id="3.4.19.12"/>
    </reaction>
</comment>
<dbReference type="Gene3D" id="1.20.1300.20">
    <property type="entry name" value="Peptidase C65 Otubain, subdomain 2"/>
    <property type="match status" value="1"/>
</dbReference>